<name>A0A1T4VQH2_9GAMM</name>
<organism evidence="1 2">
    <name type="scientific">Enterovibrio nigricans DSM 22720</name>
    <dbReference type="NCBI Taxonomy" id="1121868"/>
    <lineage>
        <taxon>Bacteria</taxon>
        <taxon>Pseudomonadati</taxon>
        <taxon>Pseudomonadota</taxon>
        <taxon>Gammaproteobacteria</taxon>
        <taxon>Vibrionales</taxon>
        <taxon>Vibrionaceae</taxon>
        <taxon>Enterovibrio</taxon>
    </lineage>
</organism>
<reference evidence="2" key="1">
    <citation type="submission" date="2017-02" db="EMBL/GenBank/DDBJ databases">
        <authorList>
            <person name="Varghese N."/>
            <person name="Submissions S."/>
        </authorList>
    </citation>
    <scope>NUCLEOTIDE SEQUENCE [LARGE SCALE GENOMIC DNA]</scope>
    <source>
        <strain evidence="2">DSM 22720</strain>
    </source>
</reference>
<evidence type="ECO:0000313" key="1">
    <source>
        <dbReference type="EMBL" id="SKA66741.1"/>
    </source>
</evidence>
<proteinExistence type="predicted"/>
<gene>
    <name evidence="1" type="ORF">SAMN02745132_04138</name>
</gene>
<sequence>MDDRGTSTQIFVARVSLSAFENYLIPSSQLSCKKKNQVHQRGITLSTISMVIDAESSFDIGIDLTEKVLFWAVVK</sequence>
<accession>A0A1T4VQH2</accession>
<dbReference type="EMBL" id="FUXU01000088">
    <property type="protein sequence ID" value="SKA66741.1"/>
    <property type="molecule type" value="Genomic_DNA"/>
</dbReference>
<dbReference type="AlphaFoldDB" id="A0A1T4VQH2"/>
<evidence type="ECO:0000313" key="2">
    <source>
        <dbReference type="Proteomes" id="UP000190162"/>
    </source>
</evidence>
<dbReference type="Proteomes" id="UP000190162">
    <property type="component" value="Unassembled WGS sequence"/>
</dbReference>
<protein>
    <submittedName>
        <fullName evidence="1">Uncharacterized protein</fullName>
    </submittedName>
</protein>
<keyword evidence="2" id="KW-1185">Reference proteome</keyword>